<keyword evidence="2" id="KW-1185">Reference proteome</keyword>
<dbReference type="GO" id="GO:0005840">
    <property type="term" value="C:ribosome"/>
    <property type="evidence" value="ECO:0007669"/>
    <property type="project" value="UniProtKB-KW"/>
</dbReference>
<keyword evidence="1" id="KW-0689">Ribosomal protein</keyword>
<dbReference type="Proteomes" id="UP000028705">
    <property type="component" value="Unassembled WGS sequence"/>
</dbReference>
<dbReference type="STRING" id="445961.IW15_03910"/>
<dbReference type="EMBL" id="JPRH01000001">
    <property type="protein sequence ID" value="KFF14588.1"/>
    <property type="molecule type" value="Genomic_DNA"/>
</dbReference>
<name>A0A086AD24_9FLAO</name>
<sequence length="63" mass="7382">MESIIVHTKNAMELNALKSVLKDMNIQFEKFHTKNTFHNQKTIKKVIEKKNEKIGKPYKPKGL</sequence>
<dbReference type="InterPro" id="IPR020271">
    <property type="entry name" value="Uncharacterised_MJ1172"/>
</dbReference>
<evidence type="ECO:0000313" key="1">
    <source>
        <dbReference type="EMBL" id="KFF14588.1"/>
    </source>
</evidence>
<dbReference type="AlphaFoldDB" id="A0A086AD24"/>
<accession>A0A086AD24</accession>
<dbReference type="eggNOG" id="ENOG5034AW4">
    <property type="taxonomic scope" value="Bacteria"/>
</dbReference>
<evidence type="ECO:0000313" key="2">
    <source>
        <dbReference type="Proteomes" id="UP000028705"/>
    </source>
</evidence>
<organism evidence="1 2">
    <name type="scientific">Chryseobacterium soli</name>
    <dbReference type="NCBI Taxonomy" id="445961"/>
    <lineage>
        <taxon>Bacteria</taxon>
        <taxon>Pseudomonadati</taxon>
        <taxon>Bacteroidota</taxon>
        <taxon>Flavobacteriia</taxon>
        <taxon>Flavobacteriales</taxon>
        <taxon>Weeksellaceae</taxon>
        <taxon>Chryseobacterium group</taxon>
        <taxon>Chryseobacterium</taxon>
    </lineage>
</organism>
<reference evidence="1 2" key="1">
    <citation type="submission" date="2014-07" db="EMBL/GenBank/DDBJ databases">
        <title>Genome of Chryseobacterium soli DSM 19298.</title>
        <authorList>
            <person name="Stropko S.J."/>
            <person name="Pipes S.E."/>
            <person name="Newman J."/>
        </authorList>
    </citation>
    <scope>NUCLEOTIDE SEQUENCE [LARGE SCALE GENOMIC DNA]</scope>
    <source>
        <strain evidence="1 2">DSM 19298</strain>
    </source>
</reference>
<dbReference type="Pfam" id="PF10884">
    <property type="entry name" value="DUF2683"/>
    <property type="match status" value="1"/>
</dbReference>
<comment type="caution">
    <text evidence="1">The sequence shown here is derived from an EMBL/GenBank/DDBJ whole genome shotgun (WGS) entry which is preliminary data.</text>
</comment>
<keyword evidence="1" id="KW-0687">Ribonucleoprotein</keyword>
<dbReference type="RefSeq" id="WP_034709848.1">
    <property type="nucleotide sequence ID" value="NZ_JAODPJ010000002.1"/>
</dbReference>
<proteinExistence type="predicted"/>
<protein>
    <submittedName>
        <fullName evidence="1">30S ribosomal protein S16</fullName>
    </submittedName>
</protein>
<gene>
    <name evidence="1" type="ORF">IW15_03910</name>
</gene>
<dbReference type="OrthoDB" id="1269010at2"/>